<dbReference type="PANTHER" id="PTHR33990">
    <property type="entry name" value="PROTEIN YJDN-RELATED"/>
    <property type="match status" value="1"/>
</dbReference>
<dbReference type="CDD" id="cd06588">
    <property type="entry name" value="PhnB_like"/>
    <property type="match status" value="1"/>
</dbReference>
<evidence type="ECO:0000313" key="2">
    <source>
        <dbReference type="EMBL" id="SDR84595.1"/>
    </source>
</evidence>
<organism evidence="2 3">
    <name type="scientific">Nocardioides scoriae</name>
    <dbReference type="NCBI Taxonomy" id="642780"/>
    <lineage>
        <taxon>Bacteria</taxon>
        <taxon>Bacillati</taxon>
        <taxon>Actinomycetota</taxon>
        <taxon>Actinomycetes</taxon>
        <taxon>Propionibacteriales</taxon>
        <taxon>Nocardioidaceae</taxon>
        <taxon>Nocardioides</taxon>
    </lineage>
</organism>
<evidence type="ECO:0000313" key="3">
    <source>
        <dbReference type="Proteomes" id="UP000198859"/>
    </source>
</evidence>
<dbReference type="EMBL" id="LT629757">
    <property type="protein sequence ID" value="SDR84595.1"/>
    <property type="molecule type" value="Genomic_DNA"/>
</dbReference>
<keyword evidence="3" id="KW-1185">Reference proteome</keyword>
<dbReference type="InterPro" id="IPR028973">
    <property type="entry name" value="PhnB-like"/>
</dbReference>
<dbReference type="AlphaFoldDB" id="A0A1H1ME01"/>
<evidence type="ECO:0000259" key="1">
    <source>
        <dbReference type="Pfam" id="PF00903"/>
    </source>
</evidence>
<dbReference type="Proteomes" id="UP000198859">
    <property type="component" value="Chromosome I"/>
</dbReference>
<dbReference type="Gene3D" id="3.10.180.10">
    <property type="entry name" value="2,3-Dihydroxybiphenyl 1,2-Dioxygenase, domain 1"/>
    <property type="match status" value="1"/>
</dbReference>
<accession>A0A1H1ME01</accession>
<feature type="domain" description="Glyoxalase/fosfomycin resistance/dioxygenase" evidence="1">
    <location>
        <begin position="8"/>
        <end position="133"/>
    </location>
</feature>
<name>A0A1H1ME01_9ACTN</name>
<dbReference type="STRING" id="642780.SAMN04488570_0544"/>
<sequence>MSGYLTTYLIFDGDARQAMEHYQSALGGKLDVMTFGDMGATGPVPPPDGVMHALLVTDDGFRLMASDGPPGEEIRRGNDFGVALSGDPQDEALLRGWWDAFSAGGTVDVPLEKQMWGAYFGQVTDQFGVTWMFNIESGEEPGTS</sequence>
<proteinExistence type="predicted"/>
<dbReference type="InterPro" id="IPR029068">
    <property type="entry name" value="Glyas_Bleomycin-R_OHBP_Dase"/>
</dbReference>
<reference evidence="3" key="1">
    <citation type="submission" date="2016-10" db="EMBL/GenBank/DDBJ databases">
        <authorList>
            <person name="Varghese N."/>
            <person name="Submissions S."/>
        </authorList>
    </citation>
    <scope>NUCLEOTIDE SEQUENCE [LARGE SCALE GENOMIC DNA]</scope>
    <source>
        <strain evidence="3">DSM 22127</strain>
    </source>
</reference>
<dbReference type="RefSeq" id="WP_091725742.1">
    <property type="nucleotide sequence ID" value="NZ_LT629757.1"/>
</dbReference>
<protein>
    <submittedName>
        <fullName evidence="2">PhnB protein</fullName>
    </submittedName>
</protein>
<dbReference type="OrthoDB" id="9795306at2"/>
<dbReference type="SUPFAM" id="SSF54593">
    <property type="entry name" value="Glyoxalase/Bleomycin resistance protein/Dihydroxybiphenyl dioxygenase"/>
    <property type="match status" value="1"/>
</dbReference>
<dbReference type="Pfam" id="PF00903">
    <property type="entry name" value="Glyoxalase"/>
    <property type="match status" value="1"/>
</dbReference>
<dbReference type="InterPro" id="IPR004360">
    <property type="entry name" value="Glyas_Fos-R_dOase_dom"/>
</dbReference>
<gene>
    <name evidence="2" type="ORF">SAMN04488570_0544</name>
</gene>
<dbReference type="PANTHER" id="PTHR33990:SF1">
    <property type="entry name" value="PROTEIN YJDN"/>
    <property type="match status" value="1"/>
</dbReference>